<evidence type="ECO:0000313" key="1">
    <source>
        <dbReference type="EMBL" id="TLS38014.1"/>
    </source>
</evidence>
<protein>
    <submittedName>
        <fullName evidence="1">Sulfurtransferase</fullName>
    </submittedName>
</protein>
<dbReference type="OrthoDB" id="2967651at2"/>
<dbReference type="RefSeq" id="WP_138124062.1">
    <property type="nucleotide sequence ID" value="NZ_SWLG01000004.1"/>
</dbReference>
<keyword evidence="2" id="KW-1185">Reference proteome</keyword>
<reference evidence="1 2" key="1">
    <citation type="submission" date="2019-04" db="EMBL/GenBank/DDBJ databases">
        <title>Bacillus caeni sp. nov., a bacterium isolated from mangrove sediment.</title>
        <authorList>
            <person name="Huang H."/>
            <person name="Mo K."/>
            <person name="Hu Y."/>
        </authorList>
    </citation>
    <scope>NUCLEOTIDE SEQUENCE [LARGE SCALE GENOMIC DNA]</scope>
    <source>
        <strain evidence="1 2">HB172195</strain>
    </source>
</reference>
<name>A0A5R9FBT4_9BACL</name>
<accession>A0A5R9FBT4</accession>
<dbReference type="AlphaFoldDB" id="A0A5R9FBT4"/>
<organism evidence="1 2">
    <name type="scientific">Exobacillus caeni</name>
    <dbReference type="NCBI Taxonomy" id="2574798"/>
    <lineage>
        <taxon>Bacteria</taxon>
        <taxon>Bacillati</taxon>
        <taxon>Bacillota</taxon>
        <taxon>Bacilli</taxon>
        <taxon>Bacillales</taxon>
        <taxon>Guptibacillaceae</taxon>
        <taxon>Exobacillus</taxon>
    </lineage>
</organism>
<dbReference type="EMBL" id="SWLG01000004">
    <property type="protein sequence ID" value="TLS38014.1"/>
    <property type="molecule type" value="Genomic_DNA"/>
</dbReference>
<evidence type="ECO:0000313" key="2">
    <source>
        <dbReference type="Proteomes" id="UP000308230"/>
    </source>
</evidence>
<proteinExistence type="predicted"/>
<dbReference type="InterPro" id="IPR036873">
    <property type="entry name" value="Rhodanese-like_dom_sf"/>
</dbReference>
<keyword evidence="1" id="KW-0808">Transferase</keyword>
<gene>
    <name evidence="1" type="ORF">FCL54_05565</name>
</gene>
<dbReference type="GO" id="GO:0016740">
    <property type="term" value="F:transferase activity"/>
    <property type="evidence" value="ECO:0007669"/>
    <property type="project" value="UniProtKB-KW"/>
</dbReference>
<dbReference type="SUPFAM" id="SSF52821">
    <property type="entry name" value="Rhodanese/Cell cycle control phosphatase"/>
    <property type="match status" value="1"/>
</dbReference>
<sequence length="131" mass="14904">MSILFSFAAVAIGYFLYKRYLPLHGVQTMNLQEIADKHLTVIDIRDYNVAASMPLDGAYNLPYAYMKRHYGEIPAKSIVLASCDLVSKNLCARFLKKHGFKIVGYYEIKDPSSGKMDRQVRDYSGPCHQEC</sequence>
<dbReference type="Gene3D" id="3.40.250.10">
    <property type="entry name" value="Rhodanese-like domain"/>
    <property type="match status" value="1"/>
</dbReference>
<dbReference type="Proteomes" id="UP000308230">
    <property type="component" value="Unassembled WGS sequence"/>
</dbReference>
<comment type="caution">
    <text evidence="1">The sequence shown here is derived from an EMBL/GenBank/DDBJ whole genome shotgun (WGS) entry which is preliminary data.</text>
</comment>